<sequence length="620" mass="69649">MSDLAETNSQIPPATAYPEAGLPENINLEDVPAGWAKSFEKLIHSQDPALADDAFIQESFWRDHLCFSWDFHTLHGHREVISFLKRQRQDFLLQRISVDMDCPDKKAKLAAVDHNGKVRGIQFYIDIETSCGIGKGLIRMLYELKSRKWKAFTVYTALREIRGHEETVKNKRVTGLLYKRSGASIAFDAWQSIKAAPKDDFADSMEPTVLIIGSGQAGLACGARLLQLGIQCLIIDRNSEVGDNWRNRYSRLVLHDPVWYNHMPYLPFPSNWPIFAPREKLAAWMQAYARIMDLSVLTSTTVLRAEWEGAYWNVTLERKTQDGPRKMRQLRPRHIIQATGVNGEPKIPKVEGMATFQGRVCHSSQFSSAQPTATTGKHAVVVGTGVSGHDIAQEFSECGYDVTMIQRSPTCVDPSDYVHGQGLYSEDGPPTDDADFLTHSVPFPLLKRREIEKTDQVMLQNKEYFDSLEKVGFRVDRGPDGGGRKLKFLQYAGGSYIDVGASKLVIDGKIQIKQGIVAMIKPHSLILDSGIELPADEIVFATGYTSMLETTKEIMGAEFSSHLQEVWGIDKEGELRSVWRRSGHPGYWFAGGNLALCRYFSKLLALQIKAVDQGMMRYSH</sequence>
<evidence type="ECO:0000256" key="1">
    <source>
        <dbReference type="ARBA" id="ARBA00023002"/>
    </source>
</evidence>
<dbReference type="RefSeq" id="XP_036540289.1">
    <property type="nucleotide sequence ID" value="XM_036682113.1"/>
</dbReference>
<dbReference type="OrthoDB" id="74360at2759"/>
<organism evidence="2 3">
    <name type="scientific">Gibberella subglutinans</name>
    <name type="common">Fusarium subglutinans</name>
    <dbReference type="NCBI Taxonomy" id="42677"/>
    <lineage>
        <taxon>Eukaryota</taxon>
        <taxon>Fungi</taxon>
        <taxon>Dikarya</taxon>
        <taxon>Ascomycota</taxon>
        <taxon>Pezizomycotina</taxon>
        <taxon>Sordariomycetes</taxon>
        <taxon>Hypocreomycetidae</taxon>
        <taxon>Hypocreales</taxon>
        <taxon>Nectriaceae</taxon>
        <taxon>Fusarium</taxon>
        <taxon>Fusarium fujikuroi species complex</taxon>
    </lineage>
</organism>
<dbReference type="Pfam" id="PF13738">
    <property type="entry name" value="Pyr_redox_3"/>
    <property type="match status" value="1"/>
</dbReference>
<protein>
    <submittedName>
        <fullName evidence="2">Flavin-containing protein</fullName>
    </submittedName>
</protein>
<name>A0A8H5Q5U1_GIBSU</name>
<reference evidence="2 3" key="1">
    <citation type="submission" date="2020-05" db="EMBL/GenBank/DDBJ databases">
        <title>Identification and distribution of gene clusters putatively required for synthesis of sphingolipid metabolism inhibitors in phylogenetically diverse species of the filamentous fungus Fusarium.</title>
        <authorList>
            <person name="Kim H.-S."/>
            <person name="Busman M."/>
            <person name="Brown D.W."/>
            <person name="Divon H."/>
            <person name="Uhlig S."/>
            <person name="Proctor R.H."/>
        </authorList>
    </citation>
    <scope>NUCLEOTIDE SEQUENCE [LARGE SCALE GENOMIC DNA]</scope>
    <source>
        <strain evidence="2 3">NRRL 66333</strain>
    </source>
</reference>
<dbReference type="PANTHER" id="PTHR43539">
    <property type="entry name" value="FLAVIN-BINDING MONOOXYGENASE-LIKE PROTEIN (AFU_ORTHOLOGUE AFUA_4G09220)"/>
    <property type="match status" value="1"/>
</dbReference>
<keyword evidence="1" id="KW-0560">Oxidoreductase</keyword>
<comment type="caution">
    <text evidence="2">The sequence shown here is derived from an EMBL/GenBank/DDBJ whole genome shotgun (WGS) entry which is preliminary data.</text>
</comment>
<proteinExistence type="predicted"/>
<dbReference type="EMBL" id="JAAOAV010000037">
    <property type="protein sequence ID" value="KAF5609144.1"/>
    <property type="molecule type" value="Genomic_DNA"/>
</dbReference>
<dbReference type="AlphaFoldDB" id="A0A8H5Q5U1"/>
<dbReference type="GeneID" id="59316831"/>
<dbReference type="GO" id="GO:0050660">
    <property type="term" value="F:flavin adenine dinucleotide binding"/>
    <property type="evidence" value="ECO:0007669"/>
    <property type="project" value="TreeGrafter"/>
</dbReference>
<dbReference type="InterPro" id="IPR036188">
    <property type="entry name" value="FAD/NAD-bd_sf"/>
</dbReference>
<dbReference type="SUPFAM" id="SSF51905">
    <property type="entry name" value="FAD/NAD(P)-binding domain"/>
    <property type="match status" value="2"/>
</dbReference>
<evidence type="ECO:0000313" key="3">
    <source>
        <dbReference type="Proteomes" id="UP000547976"/>
    </source>
</evidence>
<accession>A0A8H5Q5U1</accession>
<evidence type="ECO:0000313" key="2">
    <source>
        <dbReference type="EMBL" id="KAF5609144.1"/>
    </source>
</evidence>
<dbReference type="Proteomes" id="UP000547976">
    <property type="component" value="Unassembled WGS sequence"/>
</dbReference>
<keyword evidence="3" id="KW-1185">Reference proteome</keyword>
<dbReference type="PANTHER" id="PTHR43539:SF24">
    <property type="entry name" value="FAD_NAD(P)-BINDING DOMAIN-CONTAINING PROTEIN-RELATED"/>
    <property type="match status" value="1"/>
</dbReference>
<dbReference type="InterPro" id="IPR050982">
    <property type="entry name" value="Auxin_biosynth/cation_transpt"/>
</dbReference>
<dbReference type="GO" id="GO:0004497">
    <property type="term" value="F:monooxygenase activity"/>
    <property type="evidence" value="ECO:0007669"/>
    <property type="project" value="TreeGrafter"/>
</dbReference>
<gene>
    <name evidence="2" type="ORF">FSUBG_4154</name>
</gene>
<dbReference type="PRINTS" id="PR00411">
    <property type="entry name" value="PNDRDTASEI"/>
</dbReference>
<dbReference type="Gene3D" id="3.50.50.60">
    <property type="entry name" value="FAD/NAD(P)-binding domain"/>
    <property type="match status" value="1"/>
</dbReference>